<dbReference type="PROSITE" id="PS00079">
    <property type="entry name" value="MULTICOPPER_OXIDASE1"/>
    <property type="match status" value="1"/>
</dbReference>
<evidence type="ECO:0000256" key="13">
    <source>
        <dbReference type="ARBA" id="ARBA00023136"/>
    </source>
</evidence>
<keyword evidence="12" id="KW-0406">Ion transport</keyword>
<dbReference type="InterPro" id="IPR011707">
    <property type="entry name" value="Cu-oxidase-like_N"/>
</dbReference>
<dbReference type="EC" id="1.16.3.1" evidence="4"/>
<evidence type="ECO:0000256" key="14">
    <source>
        <dbReference type="ARBA" id="ARBA00023157"/>
    </source>
</evidence>
<dbReference type="InterPro" id="IPR008972">
    <property type="entry name" value="Cupredoxin"/>
</dbReference>
<dbReference type="Pfam" id="PF07732">
    <property type="entry name" value="Cu-oxidase_3"/>
    <property type="match status" value="1"/>
</dbReference>
<evidence type="ECO:0000256" key="7">
    <source>
        <dbReference type="ARBA" id="ARBA00022723"/>
    </source>
</evidence>
<dbReference type="Pfam" id="PF07731">
    <property type="entry name" value="Cu-oxidase_2"/>
    <property type="match status" value="1"/>
</dbReference>
<evidence type="ECO:0000256" key="3">
    <source>
        <dbReference type="ARBA" id="ARBA00010609"/>
    </source>
</evidence>
<dbReference type="GO" id="GO:0005507">
    <property type="term" value="F:copper ion binding"/>
    <property type="evidence" value="ECO:0007669"/>
    <property type="project" value="InterPro"/>
</dbReference>
<keyword evidence="5" id="KW-0813">Transport</keyword>
<feature type="region of interest" description="Disordered" evidence="16">
    <location>
        <begin position="1"/>
        <end position="87"/>
    </location>
</feature>
<dbReference type="FunFam" id="2.60.40.420:FF:000002">
    <property type="entry name" value="Hephaestin like 1"/>
    <property type="match status" value="1"/>
</dbReference>
<keyword evidence="13" id="KW-0472">Membrane</keyword>
<evidence type="ECO:0000256" key="5">
    <source>
        <dbReference type="ARBA" id="ARBA00022448"/>
    </source>
</evidence>
<protein>
    <recommendedName>
        <fullName evidence="4">ferroxidase</fullName>
        <ecNumber evidence="4">1.16.3.1</ecNumber>
    </recommendedName>
</protein>
<comment type="caution">
    <text evidence="19">The sequence shown here is derived from an EMBL/GenBank/DDBJ whole genome shotgun (WGS) entry which is preliminary data.</text>
</comment>
<feature type="domain" description="Plastocyanin-like" evidence="18">
    <location>
        <begin position="344"/>
        <end position="412"/>
    </location>
</feature>
<dbReference type="GO" id="GO:0004322">
    <property type="term" value="F:ferroxidase activity"/>
    <property type="evidence" value="ECO:0007669"/>
    <property type="project" value="UniProtKB-EC"/>
</dbReference>
<accession>A0AA40I675</accession>
<name>A0AA40I675_CNENI</name>
<keyword evidence="20" id="KW-1185">Reference proteome</keyword>
<evidence type="ECO:0000256" key="8">
    <source>
        <dbReference type="ARBA" id="ARBA00022729"/>
    </source>
</evidence>
<evidence type="ECO:0000256" key="1">
    <source>
        <dbReference type="ARBA" id="ARBA00001935"/>
    </source>
</evidence>
<dbReference type="EMBL" id="JAULJE010000004">
    <property type="protein sequence ID" value="KAK1343714.1"/>
    <property type="molecule type" value="Genomic_DNA"/>
</dbReference>
<dbReference type="SUPFAM" id="SSF49503">
    <property type="entry name" value="Cupredoxins"/>
    <property type="match status" value="3"/>
</dbReference>
<feature type="compositionally biased region" description="Pro residues" evidence="16">
    <location>
        <begin position="1"/>
        <end position="10"/>
    </location>
</feature>
<evidence type="ECO:0000256" key="11">
    <source>
        <dbReference type="ARBA" id="ARBA00023002"/>
    </source>
</evidence>
<keyword evidence="14" id="KW-1015">Disulfide bond</keyword>
<comment type="subcellular location">
    <subcellularLocation>
        <location evidence="2">Membrane</location>
        <topology evidence="2">Single-pass membrane protein</topology>
    </subcellularLocation>
</comment>
<keyword evidence="6" id="KW-0812">Transmembrane</keyword>
<proteinExistence type="inferred from homology"/>
<feature type="region of interest" description="Disordered" evidence="16">
    <location>
        <begin position="922"/>
        <end position="1376"/>
    </location>
</feature>
<gene>
    <name evidence="19" type="ORF">QTO34_014267</name>
</gene>
<dbReference type="Gene3D" id="2.60.40.420">
    <property type="entry name" value="Cupredoxins - blue copper proteins"/>
    <property type="match status" value="3"/>
</dbReference>
<keyword evidence="8" id="KW-0732">Signal</keyword>
<evidence type="ECO:0000256" key="15">
    <source>
        <dbReference type="ARBA" id="ARBA00023180"/>
    </source>
</evidence>
<feature type="compositionally biased region" description="Low complexity" evidence="16">
    <location>
        <begin position="1074"/>
        <end position="1088"/>
    </location>
</feature>
<evidence type="ECO:0000259" key="17">
    <source>
        <dbReference type="Pfam" id="PF07731"/>
    </source>
</evidence>
<evidence type="ECO:0000256" key="10">
    <source>
        <dbReference type="ARBA" id="ARBA00022989"/>
    </source>
</evidence>
<reference evidence="19" key="1">
    <citation type="submission" date="2023-06" db="EMBL/GenBank/DDBJ databases">
        <title>Reference genome for the Northern bat (Eptesicus nilssonii), a most northern bat species.</title>
        <authorList>
            <person name="Laine V.N."/>
            <person name="Pulliainen A.T."/>
            <person name="Lilley T.M."/>
        </authorList>
    </citation>
    <scope>NUCLEOTIDE SEQUENCE</scope>
    <source>
        <strain evidence="19">BLF_Eptnil</strain>
        <tissue evidence="19">Kidney</tissue>
    </source>
</reference>
<evidence type="ECO:0000256" key="16">
    <source>
        <dbReference type="SAM" id="MobiDB-lite"/>
    </source>
</evidence>
<evidence type="ECO:0000256" key="9">
    <source>
        <dbReference type="ARBA" id="ARBA00022737"/>
    </source>
</evidence>
<dbReference type="InterPro" id="IPR048236">
    <property type="entry name" value="Ceruloplasmin-like_CuRO_5"/>
</dbReference>
<dbReference type="GO" id="GO:0016020">
    <property type="term" value="C:membrane"/>
    <property type="evidence" value="ECO:0007669"/>
    <property type="project" value="UniProtKB-SubCell"/>
</dbReference>
<evidence type="ECO:0000256" key="12">
    <source>
        <dbReference type="ARBA" id="ARBA00023065"/>
    </source>
</evidence>
<comment type="cofactor">
    <cofactor evidence="1">
        <name>Cu cation</name>
        <dbReference type="ChEBI" id="CHEBI:23378"/>
    </cofactor>
</comment>
<keyword evidence="15" id="KW-0325">Glycoprotein</keyword>
<comment type="similarity">
    <text evidence="3">Belongs to the multicopper oxidase family.</text>
</comment>
<evidence type="ECO:0000256" key="6">
    <source>
        <dbReference type="ARBA" id="ARBA00022692"/>
    </source>
</evidence>
<evidence type="ECO:0000259" key="18">
    <source>
        <dbReference type="Pfam" id="PF07732"/>
    </source>
</evidence>
<keyword evidence="10" id="KW-1133">Transmembrane helix</keyword>
<dbReference type="CDD" id="cd04225">
    <property type="entry name" value="CuRO_5_ceruloplasmin"/>
    <property type="match status" value="1"/>
</dbReference>
<dbReference type="Proteomes" id="UP001177744">
    <property type="component" value="Unassembled WGS sequence"/>
</dbReference>
<evidence type="ECO:0000313" key="19">
    <source>
        <dbReference type="EMBL" id="KAK1343714.1"/>
    </source>
</evidence>
<dbReference type="InterPro" id="IPR011706">
    <property type="entry name" value="Cu-oxidase_C"/>
</dbReference>
<sequence length="1454" mass="154927">MGPATPPGVPIAPGTPGSGGMGPATPPGVPIAPGTPGSGGMGPVTPPRGADGPGHGPGVPIAPGTPGSGGMGPATGHRHLDLLNGGYATRSPAPSLLPANRGHSGGAKDVDKEFYLFPIVFDENESLLLDDNIKMFTTASDQVDKEDADFQESNKMHSMNGFMYGNQPGLNMSKGDLVTWYLFSAGNEADVHGIYFSGNTYLSRQERRDTANLFPQTSLTLTMQPDTEGTFDVECLTTDHYTGGMKQKYTVSQRRQLSENPNLYLGERTYFIAAVEVEWDYSPSREWEKELHRLQDQSVSNNAFLDKEEFYIGSKYKKVVYRQYTDGTFQVPVERKAEEEHLGILGPQLHADVGDKVTIIFKNMATRPYSIHAHGVKTESATVTPTFPGTHGWEIATVRMGWRCAIDFTASPQMTCQKGETHTYIWKIPERSGAGSEDSACIPWAYYSTVDQVKDLYSGLIGPLIVCRRHYLKVFNPIKKLEFSLLFLVFDENESWYLDDNIKTYSDHPEKVNKDNDEFIESNKMHAINGRMFGNLQGLTMHAGDEVNWYLMGMGNEIDLHSVHFHGHSFQYKHRGVYSSDVFDIFPGTYQTLEMVPRHLESGYSTAMWYLVHKHPSPPKKNSQIINIIRTMQSGRTVSFLVLEGGIEEKETSMMRENHWLVASCTPPTGDLARNPGTGPDLELNHDLLGSLMDCPKEVGRSRGSRPQRCCMELPGPAPGVTVQSCRDCPGVAVRSHQDPPPRLHAGPQDPPLHRAAGTPGVATCCGTHLCAAHAESSPSPPMHARCACNLLVMDCYSVRACPAQNLDTEASNSVFREGLQERNNGSYEMDSSPPPAQVPFTASDGEPMTRVSALTRIAISDDTPEAGLSWQSDIVSAAEEAGDAPATTAVLPAISQACALDGGQMVVMQVRLPLVWSRPDPGARLHPDPGAHGLTRTRDPVSLGSRGTQPRPDPGFSFIRTQGRMASPGPRGAWPLPDPGSRGLTRIQGPTASPGPGGQAHPDPGAQGLPRTRGPGSPGSRGPGPRPDPGPRLTRIQGPRASPGPGTQAHPDPGAQGLARTRDQAHPDPGAQGLPRTRGPGSPGSRGPWPPPDPGPRLTRIQGPRASPGPGARLTRIQGPRASPGPGTQAHPDPGAQGLARTRDPGSPGSRGPGPRPDPGPRLTRIQGPRASPGPGTQAHPDPGAQGLARTRDPGSPGSRGPGPRPDPGPRLTRIQGPRASPGPGTQAHPDPGAQGLARTRDPGSPGSRGPGPRPDPGPRLTRIQGPRASPGPGTQAHPDPGAQGLARTRDPASPGSRGPRPRPDPGFSLTRIQGRTVSPRPRIQPHPDPGAHGLALTQGHMASPGPGAQPHPDPVSSLTRTQRRAASPGSGTQRGFIFLIPIPVGQFPLSNSFGHFLRVPGQPPQNSLGGGLGEATVCPVRGGGLVRGGCVGPWVCSGGRSPSVRTWPLPRR</sequence>
<keyword evidence="11" id="KW-0560">Oxidoreductase</keyword>
<evidence type="ECO:0000256" key="2">
    <source>
        <dbReference type="ARBA" id="ARBA00004167"/>
    </source>
</evidence>
<keyword evidence="9" id="KW-0677">Repeat</keyword>
<evidence type="ECO:0000313" key="20">
    <source>
        <dbReference type="Proteomes" id="UP001177744"/>
    </source>
</evidence>
<dbReference type="InterPro" id="IPR033138">
    <property type="entry name" value="Cu_oxidase_CS"/>
</dbReference>
<organism evidence="19 20">
    <name type="scientific">Cnephaeus nilssonii</name>
    <name type="common">Northern bat</name>
    <name type="synonym">Eptesicus nilssonii</name>
    <dbReference type="NCBI Taxonomy" id="3371016"/>
    <lineage>
        <taxon>Eukaryota</taxon>
        <taxon>Metazoa</taxon>
        <taxon>Chordata</taxon>
        <taxon>Craniata</taxon>
        <taxon>Vertebrata</taxon>
        <taxon>Euteleostomi</taxon>
        <taxon>Mammalia</taxon>
        <taxon>Eutheria</taxon>
        <taxon>Laurasiatheria</taxon>
        <taxon>Chiroptera</taxon>
        <taxon>Yangochiroptera</taxon>
        <taxon>Vespertilionidae</taxon>
        <taxon>Cnephaeus</taxon>
    </lineage>
</organism>
<keyword evidence="7" id="KW-0479">Metal-binding</keyword>
<dbReference type="CDD" id="cd11022">
    <property type="entry name" value="CuRO_4_ceruloplasmin"/>
    <property type="match status" value="1"/>
</dbReference>
<feature type="domain" description="Plastocyanin-like" evidence="17">
    <location>
        <begin position="523"/>
        <end position="579"/>
    </location>
</feature>
<dbReference type="FunFam" id="2.60.40.420:FF:000037">
    <property type="entry name" value="Ceruloplasmin"/>
    <property type="match status" value="1"/>
</dbReference>
<dbReference type="GO" id="GO:0006811">
    <property type="term" value="P:monoatomic ion transport"/>
    <property type="evidence" value="ECO:0007669"/>
    <property type="project" value="UniProtKB-KW"/>
</dbReference>
<evidence type="ECO:0000256" key="4">
    <source>
        <dbReference type="ARBA" id="ARBA00013107"/>
    </source>
</evidence>